<dbReference type="InterPro" id="IPR011032">
    <property type="entry name" value="GroES-like_sf"/>
</dbReference>
<sequence length="348" mass="37496">MAPNKTLVYNKMPEGIPVPGEHLIVEERTIDLDAAPPAGGLIVEILNASYDPYLRNLMRPGVGKKFYAAMLQPGDPVRNGTISRVLKSDSPDFQPGDIISASLPIAQYAVVPDPQAVRARKLHNPHNLDLGLFLGPLGMPGLTAWAGLHKIGKPKAGETIFISSAAGAVGQCVGAIAKREGLRVVGSVGSDEKLKFITEELGFDAGFNYKKESVFDAVPRLCPDGIDIYWENVGGDHFEAALSNLNHGGRVPLCGMIEDYNLPREKQKGVRGLLAAIYTGATIQGFLVGSPEFGPVYYKEHQEKMQEWLADGSFKAKLDITEGIDKAAEGFSAMFKGENLGKALLKIQ</sequence>
<dbReference type="InterPro" id="IPR013149">
    <property type="entry name" value="ADH-like_C"/>
</dbReference>
<dbReference type="InterPro" id="IPR045010">
    <property type="entry name" value="MDR_fam"/>
</dbReference>
<evidence type="ECO:0000256" key="1">
    <source>
        <dbReference type="ARBA" id="ARBA00004685"/>
    </source>
</evidence>
<dbReference type="Gene3D" id="3.40.50.720">
    <property type="entry name" value="NAD(P)-binding Rossmann-like Domain"/>
    <property type="match status" value="1"/>
</dbReference>
<dbReference type="EMBL" id="JAGPNK010000004">
    <property type="protein sequence ID" value="KAH7322902.1"/>
    <property type="molecule type" value="Genomic_DNA"/>
</dbReference>
<dbReference type="Pfam" id="PF00107">
    <property type="entry name" value="ADH_zinc_N"/>
    <property type="match status" value="1"/>
</dbReference>
<evidence type="ECO:0000313" key="6">
    <source>
        <dbReference type="EMBL" id="KAH7322902.1"/>
    </source>
</evidence>
<dbReference type="PANTHER" id="PTHR43205">
    <property type="entry name" value="PROSTAGLANDIN REDUCTASE"/>
    <property type="match status" value="1"/>
</dbReference>
<proteinExistence type="predicted"/>
<evidence type="ECO:0000256" key="3">
    <source>
        <dbReference type="ARBA" id="ARBA00069006"/>
    </source>
</evidence>
<dbReference type="SUPFAM" id="SSF51735">
    <property type="entry name" value="NAD(P)-binding Rossmann-fold domains"/>
    <property type="match status" value="1"/>
</dbReference>
<comment type="caution">
    <text evidence="6">The sequence shown here is derived from an EMBL/GenBank/DDBJ whole genome shotgun (WGS) entry which is preliminary data.</text>
</comment>
<dbReference type="Proteomes" id="UP000813444">
    <property type="component" value="Unassembled WGS sequence"/>
</dbReference>
<dbReference type="SUPFAM" id="SSF50129">
    <property type="entry name" value="GroES-like"/>
    <property type="match status" value="1"/>
</dbReference>
<dbReference type="InterPro" id="IPR036291">
    <property type="entry name" value="NAD(P)-bd_dom_sf"/>
</dbReference>
<keyword evidence="7" id="KW-1185">Reference proteome</keyword>
<dbReference type="PANTHER" id="PTHR43205:SF7">
    <property type="entry name" value="PROSTAGLANDIN REDUCTASE 1"/>
    <property type="match status" value="1"/>
</dbReference>
<dbReference type="GO" id="GO:0016628">
    <property type="term" value="F:oxidoreductase activity, acting on the CH-CH group of donors, NAD or NADP as acceptor"/>
    <property type="evidence" value="ECO:0007669"/>
    <property type="project" value="InterPro"/>
</dbReference>
<dbReference type="SMART" id="SM00829">
    <property type="entry name" value="PKS_ER"/>
    <property type="match status" value="1"/>
</dbReference>
<evidence type="ECO:0000256" key="2">
    <source>
        <dbReference type="ARBA" id="ARBA00023002"/>
    </source>
</evidence>
<dbReference type="OrthoDB" id="809632at2759"/>
<dbReference type="InterPro" id="IPR020843">
    <property type="entry name" value="ER"/>
</dbReference>
<evidence type="ECO:0000313" key="7">
    <source>
        <dbReference type="Proteomes" id="UP000813444"/>
    </source>
</evidence>
<dbReference type="AlphaFoldDB" id="A0A8K0SUQ2"/>
<dbReference type="InterPro" id="IPR041694">
    <property type="entry name" value="ADH_N_2"/>
</dbReference>
<accession>A0A8K0SUQ2</accession>
<comment type="pathway">
    <text evidence="1">Mycotoxin biosynthesis.</text>
</comment>
<dbReference type="Gene3D" id="3.90.180.10">
    <property type="entry name" value="Medium-chain alcohol dehydrogenases, catalytic domain"/>
    <property type="match status" value="1"/>
</dbReference>
<reference evidence="6" key="1">
    <citation type="journal article" date="2021" name="Nat. Commun.">
        <title>Genetic determinants of endophytism in the Arabidopsis root mycobiome.</title>
        <authorList>
            <person name="Mesny F."/>
            <person name="Miyauchi S."/>
            <person name="Thiergart T."/>
            <person name="Pickel B."/>
            <person name="Atanasova L."/>
            <person name="Karlsson M."/>
            <person name="Huettel B."/>
            <person name="Barry K.W."/>
            <person name="Haridas S."/>
            <person name="Chen C."/>
            <person name="Bauer D."/>
            <person name="Andreopoulos W."/>
            <person name="Pangilinan J."/>
            <person name="LaButti K."/>
            <person name="Riley R."/>
            <person name="Lipzen A."/>
            <person name="Clum A."/>
            <person name="Drula E."/>
            <person name="Henrissat B."/>
            <person name="Kohler A."/>
            <person name="Grigoriev I.V."/>
            <person name="Martin F.M."/>
            <person name="Hacquard S."/>
        </authorList>
    </citation>
    <scope>NUCLEOTIDE SEQUENCE</scope>
    <source>
        <strain evidence="6">MPI-CAGE-CH-0235</strain>
    </source>
</reference>
<gene>
    <name evidence="6" type="ORF">B0I35DRAFT_476803</name>
</gene>
<evidence type="ECO:0000259" key="5">
    <source>
        <dbReference type="SMART" id="SM00829"/>
    </source>
</evidence>
<feature type="domain" description="Enoyl reductase (ER)" evidence="5">
    <location>
        <begin position="54"/>
        <end position="345"/>
    </location>
</feature>
<dbReference type="FunFam" id="3.40.50.720:FF:000121">
    <property type="entry name" value="Prostaglandin reductase 2"/>
    <property type="match status" value="1"/>
</dbReference>
<protein>
    <recommendedName>
        <fullName evidence="3">Dehydrogenase FUB6</fullName>
    </recommendedName>
    <alternativeName>
        <fullName evidence="4">Fusaric acid biosynthesis protein 6</fullName>
    </alternativeName>
</protein>
<dbReference type="CDD" id="cd05288">
    <property type="entry name" value="PGDH"/>
    <property type="match status" value="1"/>
</dbReference>
<dbReference type="Pfam" id="PF16884">
    <property type="entry name" value="ADH_N_2"/>
    <property type="match status" value="1"/>
</dbReference>
<keyword evidence="2" id="KW-0560">Oxidoreductase</keyword>
<name>A0A8K0SUQ2_9HYPO</name>
<evidence type="ECO:0000256" key="4">
    <source>
        <dbReference type="ARBA" id="ARBA00083301"/>
    </source>
</evidence>
<organism evidence="6 7">
    <name type="scientific">Stachybotrys elegans</name>
    <dbReference type="NCBI Taxonomy" id="80388"/>
    <lineage>
        <taxon>Eukaryota</taxon>
        <taxon>Fungi</taxon>
        <taxon>Dikarya</taxon>
        <taxon>Ascomycota</taxon>
        <taxon>Pezizomycotina</taxon>
        <taxon>Sordariomycetes</taxon>
        <taxon>Hypocreomycetidae</taxon>
        <taxon>Hypocreales</taxon>
        <taxon>Stachybotryaceae</taxon>
        <taxon>Stachybotrys</taxon>
    </lineage>
</organism>